<reference evidence="7" key="1">
    <citation type="submission" date="2017-03" db="EMBL/GenBank/DDBJ databases">
        <authorList>
            <person name="Rodrigo-Torres L."/>
            <person name="Arahal R.D."/>
            <person name="Lucena T."/>
        </authorList>
    </citation>
    <scope>NUCLEOTIDE SEQUENCE [LARGE SCALE GENOMIC DNA]</scope>
    <source>
        <strain evidence="7">CECT 8411</strain>
    </source>
</reference>
<dbReference type="PANTHER" id="PTHR22550">
    <property type="entry name" value="SPORE GERMINATION PROTEIN"/>
    <property type="match status" value="1"/>
</dbReference>
<dbReference type="SMART" id="SM00327">
    <property type="entry name" value="VWA"/>
    <property type="match status" value="1"/>
</dbReference>
<evidence type="ECO:0000256" key="2">
    <source>
        <dbReference type="ARBA" id="ARBA00022692"/>
    </source>
</evidence>
<name>A0A1X7A3K0_9RHOB</name>
<evidence type="ECO:0000256" key="1">
    <source>
        <dbReference type="ARBA" id="ARBA00022475"/>
    </source>
</evidence>
<evidence type="ECO:0000256" key="3">
    <source>
        <dbReference type="ARBA" id="ARBA00022989"/>
    </source>
</evidence>
<dbReference type="Proteomes" id="UP000193778">
    <property type="component" value="Unassembled WGS sequence"/>
</dbReference>
<dbReference type="PROSITE" id="PS50234">
    <property type="entry name" value="VWFA"/>
    <property type="match status" value="1"/>
</dbReference>
<evidence type="ECO:0000313" key="7">
    <source>
        <dbReference type="Proteomes" id="UP000193778"/>
    </source>
</evidence>
<dbReference type="RefSeq" id="WP_234995281.1">
    <property type="nucleotide sequence ID" value="NZ_FWFP01000011.1"/>
</dbReference>
<organism evidence="6 7">
    <name type="scientific">Ruegeria meonggei</name>
    <dbReference type="NCBI Taxonomy" id="1446476"/>
    <lineage>
        <taxon>Bacteria</taxon>
        <taxon>Pseudomonadati</taxon>
        <taxon>Pseudomonadota</taxon>
        <taxon>Alphaproteobacteria</taxon>
        <taxon>Rhodobacterales</taxon>
        <taxon>Roseobacteraceae</taxon>
        <taxon>Ruegeria</taxon>
    </lineage>
</organism>
<dbReference type="EMBL" id="FWFP01000011">
    <property type="protein sequence ID" value="SLN69665.1"/>
    <property type="molecule type" value="Genomic_DNA"/>
</dbReference>
<keyword evidence="4" id="KW-0472">Membrane</keyword>
<dbReference type="InterPro" id="IPR036465">
    <property type="entry name" value="vWFA_dom_sf"/>
</dbReference>
<gene>
    <name evidence="6" type="ORF">RUM8411_03566</name>
</gene>
<evidence type="ECO:0000256" key="4">
    <source>
        <dbReference type="ARBA" id="ARBA00023136"/>
    </source>
</evidence>
<protein>
    <submittedName>
        <fullName evidence="6">von Willebrand factor type A domain protein</fullName>
    </submittedName>
</protein>
<keyword evidence="3" id="KW-1133">Transmembrane helix</keyword>
<keyword evidence="2" id="KW-0812">Transmembrane</keyword>
<dbReference type="Gene3D" id="3.40.50.410">
    <property type="entry name" value="von Willebrand factor, type A domain"/>
    <property type="match status" value="1"/>
</dbReference>
<dbReference type="InterPro" id="IPR050768">
    <property type="entry name" value="UPF0353/GerABKA_families"/>
</dbReference>
<keyword evidence="1" id="KW-1003">Cell membrane</keyword>
<dbReference type="PANTHER" id="PTHR22550:SF5">
    <property type="entry name" value="LEUCINE ZIPPER PROTEIN 4"/>
    <property type="match status" value="1"/>
</dbReference>
<feature type="domain" description="VWFA" evidence="5">
    <location>
        <begin position="97"/>
        <end position="288"/>
    </location>
</feature>
<sequence length="325" mass="34973">MRLRAVFELADPWALLLLPLPLVIVRLIKPRPVFERGFPVPDRIGGMLLAASPQVNAVNRRLADRLTLWTIWALIVFALSGPRELQPISALKVSGRDLAIVLDLSGSMVRDDFHLDGRKITRLKAVTSVGSEFARRRAGDRVALIVFGSEAYFATPFTFDTEAVARRIEEATIGISGRATNISDGLGLALKRLSDSQAASRVVILLSDGVNNAGATNPRGVAELAAEMGVRVHTIALGPKDLQSAEVGERGVVDAATLRAIAEVSGGEAFRVKTTDDLIDVTQALDRLEATDSSGLTAEIHKSYWIWPAAVAATLALIAAWRQAE</sequence>
<evidence type="ECO:0000259" key="5">
    <source>
        <dbReference type="PROSITE" id="PS50234"/>
    </source>
</evidence>
<dbReference type="AlphaFoldDB" id="A0A1X7A3K0"/>
<keyword evidence="7" id="KW-1185">Reference proteome</keyword>
<proteinExistence type="predicted"/>
<evidence type="ECO:0000313" key="6">
    <source>
        <dbReference type="EMBL" id="SLN69665.1"/>
    </source>
</evidence>
<dbReference type="SUPFAM" id="SSF53300">
    <property type="entry name" value="vWA-like"/>
    <property type="match status" value="1"/>
</dbReference>
<dbReference type="Pfam" id="PF00092">
    <property type="entry name" value="VWA"/>
    <property type="match status" value="1"/>
</dbReference>
<dbReference type="InterPro" id="IPR002035">
    <property type="entry name" value="VWF_A"/>
</dbReference>
<accession>A0A1X7A3K0</accession>